<name>A0A0H4XMK7_9BACT</name>
<dbReference type="RefSeq" id="WP_002636107.1">
    <property type="nucleotide sequence ID" value="NZ_CP012109.1"/>
</dbReference>
<evidence type="ECO:0000256" key="1">
    <source>
        <dbReference type="SAM" id="SignalP"/>
    </source>
</evidence>
<protein>
    <recommendedName>
        <fullName evidence="4">Lipoprotein</fullName>
    </recommendedName>
</protein>
<evidence type="ECO:0008006" key="4">
    <source>
        <dbReference type="Google" id="ProtNLM"/>
    </source>
</evidence>
<dbReference type="OrthoDB" id="5523854at2"/>
<organism evidence="2 3">
    <name type="scientific">Pseudomyxococcus hansupus</name>
    <dbReference type="NCBI Taxonomy" id="1297742"/>
    <lineage>
        <taxon>Bacteria</taxon>
        <taxon>Pseudomonadati</taxon>
        <taxon>Myxococcota</taxon>
        <taxon>Myxococcia</taxon>
        <taxon>Myxococcales</taxon>
        <taxon>Cystobacterineae</taxon>
        <taxon>Myxococcaceae</taxon>
        <taxon>Pseudomyxococcus</taxon>
    </lineage>
</organism>
<dbReference type="KEGG" id="mym:A176_006459"/>
<dbReference type="Proteomes" id="UP000009026">
    <property type="component" value="Chromosome"/>
</dbReference>
<reference evidence="2 3" key="1">
    <citation type="journal article" date="2016" name="PLoS ONE">
        <title>Complete Genome Sequence and Comparative Genomics of a Novel Myxobacterium Myxococcus hansupus.</title>
        <authorList>
            <person name="Sharma G."/>
            <person name="Narwani T."/>
            <person name="Subramanian S."/>
        </authorList>
    </citation>
    <scope>NUCLEOTIDE SEQUENCE [LARGE SCALE GENOMIC DNA]</scope>
    <source>
        <strain evidence="3">mixupus</strain>
    </source>
</reference>
<feature type="chain" id="PRO_5005213698" description="Lipoprotein" evidence="1">
    <location>
        <begin position="19"/>
        <end position="81"/>
    </location>
</feature>
<evidence type="ECO:0000313" key="3">
    <source>
        <dbReference type="Proteomes" id="UP000009026"/>
    </source>
</evidence>
<accession>A0A0H4XMK7</accession>
<keyword evidence="3" id="KW-1185">Reference proteome</keyword>
<dbReference type="AlphaFoldDB" id="A0A0H4XMK7"/>
<feature type="signal peptide" evidence="1">
    <location>
        <begin position="1"/>
        <end position="18"/>
    </location>
</feature>
<keyword evidence="1" id="KW-0732">Signal</keyword>
<gene>
    <name evidence="2" type="ORF">A176_006459</name>
</gene>
<evidence type="ECO:0000313" key="2">
    <source>
        <dbReference type="EMBL" id="AKQ69547.1"/>
    </source>
</evidence>
<proteinExistence type="predicted"/>
<dbReference type="PATRIC" id="fig|1297742.4.peg.6548"/>
<sequence>MKKLLMAFVVLAFPGVTAVGSLAYAPAADAQGSRVSCTYTYFHDEALTEYFMTLRCSCAEPDCYNSVEVTPFYTVECIDAC</sequence>
<dbReference type="EMBL" id="CP012109">
    <property type="protein sequence ID" value="AKQ69547.1"/>
    <property type="molecule type" value="Genomic_DNA"/>
</dbReference>